<dbReference type="InterPro" id="IPR036291">
    <property type="entry name" value="NAD(P)-bd_dom_sf"/>
</dbReference>
<dbReference type="EMBL" id="LGRB01000010">
    <property type="protein sequence ID" value="OCT49614.1"/>
    <property type="molecule type" value="Genomic_DNA"/>
</dbReference>
<protein>
    <submittedName>
        <fullName evidence="2">Putative oxidoreductase</fullName>
    </submittedName>
</protein>
<reference evidence="3" key="1">
    <citation type="submission" date="2015-07" db="EMBL/GenBank/DDBJ databases">
        <authorList>
            <person name="Teixeira M.M."/>
            <person name="Souza R.C."/>
            <person name="Almeida L.G."/>
            <person name="Vicente V.A."/>
            <person name="de Hoog S."/>
            <person name="Bocca A.L."/>
            <person name="de Almeida S.R."/>
            <person name="Vasconcelos A.T."/>
            <person name="Felipe M.S."/>
        </authorList>
    </citation>
    <scope>NUCLEOTIDE SEQUENCE [LARGE SCALE GENOMIC DNA]</scope>
    <source>
        <strain evidence="3">KSF</strain>
    </source>
</reference>
<evidence type="ECO:0000313" key="2">
    <source>
        <dbReference type="EMBL" id="OCT49614.1"/>
    </source>
</evidence>
<evidence type="ECO:0000256" key="1">
    <source>
        <dbReference type="SAM" id="MobiDB-lite"/>
    </source>
</evidence>
<name>A0A1C1CM82_9EURO</name>
<dbReference type="PANTHER" id="PTHR42820:SF1">
    <property type="entry name" value="SHORT-CHAIN DEHYDROGENASE_REDUCTASE FAMILY PROTEIN"/>
    <property type="match status" value="1"/>
</dbReference>
<dbReference type="PANTHER" id="PTHR42820">
    <property type="entry name" value="SHORT-CHAIN DEHYDROGENASE REDUCTASE"/>
    <property type="match status" value="1"/>
</dbReference>
<feature type="compositionally biased region" description="Polar residues" evidence="1">
    <location>
        <begin position="17"/>
        <end position="34"/>
    </location>
</feature>
<comment type="caution">
    <text evidence="2">The sequence shown here is derived from an EMBL/GenBank/DDBJ whole genome shotgun (WGS) entry which is preliminary data.</text>
</comment>
<accession>A0A1C1CM82</accession>
<dbReference type="AlphaFoldDB" id="A0A1C1CM82"/>
<feature type="region of interest" description="Disordered" evidence="1">
    <location>
        <begin position="17"/>
        <end position="37"/>
    </location>
</feature>
<dbReference type="VEuPathDB" id="FungiDB:G647_09863"/>
<keyword evidence="3" id="KW-1185">Reference proteome</keyword>
<dbReference type="PRINTS" id="PR00081">
    <property type="entry name" value="GDHRDH"/>
</dbReference>
<dbReference type="eggNOG" id="KOG0725">
    <property type="taxonomic scope" value="Eukaryota"/>
</dbReference>
<proteinExistence type="predicted"/>
<organism evidence="2 3">
    <name type="scientific">Cladophialophora carrionii</name>
    <dbReference type="NCBI Taxonomy" id="86049"/>
    <lineage>
        <taxon>Eukaryota</taxon>
        <taxon>Fungi</taxon>
        <taxon>Dikarya</taxon>
        <taxon>Ascomycota</taxon>
        <taxon>Pezizomycotina</taxon>
        <taxon>Eurotiomycetes</taxon>
        <taxon>Chaetothyriomycetidae</taxon>
        <taxon>Chaetothyriales</taxon>
        <taxon>Herpotrichiellaceae</taxon>
        <taxon>Cladophialophora</taxon>
    </lineage>
</organism>
<sequence length="329" mass="34265">MISRVAVSVLRRVQNTNLTSTSPKGANPISTAMTHSRPERGLQGRVAIVTGAGSSADGIGNGRAAAILLAEDGCSVVCVDLDLDLAQKTVHMIRDEVQGSAIAFAADVTKEEECRNVVRACIEQYGRLDILVNNVGINGPMGTTTEVDIAAFYKGLEVNVGSMILMAKYAIPQMCKNPGQWAGSIVNLGSTASLKGGHPAIFYPTSKGAIPNLTRAMVRHPQSERDVSICFGSGGPELTTVSAGMVFTPMVDIKGGMSMAERQARASRSILKTEGSGWDIGAAVRFLSSDCARWITGAILPVDAGATAALGLGIPSLHDGLRGTVGAKL</sequence>
<dbReference type="CDD" id="cd05233">
    <property type="entry name" value="SDR_c"/>
    <property type="match status" value="1"/>
</dbReference>
<gene>
    <name evidence="2" type="ORF">CLCR_11340</name>
</gene>
<dbReference type="SUPFAM" id="SSF51735">
    <property type="entry name" value="NAD(P)-binding Rossmann-fold domains"/>
    <property type="match status" value="1"/>
</dbReference>
<dbReference type="OrthoDB" id="1393670at2759"/>
<dbReference type="Proteomes" id="UP000094526">
    <property type="component" value="Unassembled WGS sequence"/>
</dbReference>
<dbReference type="PRINTS" id="PR00080">
    <property type="entry name" value="SDRFAMILY"/>
</dbReference>
<dbReference type="Pfam" id="PF13561">
    <property type="entry name" value="adh_short_C2"/>
    <property type="match status" value="1"/>
</dbReference>
<dbReference type="STRING" id="86049.A0A1C1CM82"/>
<evidence type="ECO:0000313" key="3">
    <source>
        <dbReference type="Proteomes" id="UP000094526"/>
    </source>
</evidence>
<dbReference type="InterPro" id="IPR002347">
    <property type="entry name" value="SDR_fam"/>
</dbReference>
<dbReference type="VEuPathDB" id="FungiDB:CLCR_11340"/>
<dbReference type="Gene3D" id="3.40.50.720">
    <property type="entry name" value="NAD(P)-binding Rossmann-like Domain"/>
    <property type="match status" value="1"/>
</dbReference>